<evidence type="ECO:0000256" key="3">
    <source>
        <dbReference type="HAMAP-Rule" id="MF_00187"/>
    </source>
</evidence>
<dbReference type="GO" id="GO:0097163">
    <property type="term" value="F:sulfur carrier activity"/>
    <property type="evidence" value="ECO:0007669"/>
    <property type="project" value="UniProtKB-UniRule"/>
</dbReference>
<dbReference type="Gene3D" id="3.40.140.10">
    <property type="entry name" value="Cytidine Deaminase, domain 2"/>
    <property type="match status" value="1"/>
</dbReference>
<dbReference type="PANTHER" id="PTHR30592">
    <property type="entry name" value="FORMATE DEHYDROGENASE"/>
    <property type="match status" value="1"/>
</dbReference>
<evidence type="ECO:0000256" key="1">
    <source>
        <dbReference type="ARBA" id="ARBA00022490"/>
    </source>
</evidence>
<dbReference type="InterPro" id="IPR003786">
    <property type="entry name" value="FdhD"/>
</dbReference>
<dbReference type="GO" id="GO:0006777">
    <property type="term" value="P:Mo-molybdopterin cofactor biosynthetic process"/>
    <property type="evidence" value="ECO:0007669"/>
    <property type="project" value="UniProtKB-UniRule"/>
</dbReference>
<dbReference type="EMBL" id="DXFC01000313">
    <property type="protein sequence ID" value="HIX62644.1"/>
    <property type="molecule type" value="Genomic_DNA"/>
</dbReference>
<accession>A0A9D1WPF6</accession>
<dbReference type="HAMAP" id="MF_00187">
    <property type="entry name" value="FdhD"/>
    <property type="match status" value="1"/>
</dbReference>
<comment type="caution">
    <text evidence="4">The sequence shown here is derived from an EMBL/GenBank/DDBJ whole genome shotgun (WGS) entry which is preliminary data.</text>
</comment>
<keyword evidence="2 3" id="KW-0501">Molybdenum cofactor biosynthesis</keyword>
<dbReference type="Gene3D" id="3.10.20.10">
    <property type="match status" value="1"/>
</dbReference>
<comment type="subcellular location">
    <subcellularLocation>
        <location evidence="3">Cytoplasm</location>
    </subcellularLocation>
</comment>
<comment type="similarity">
    <text evidence="3">Belongs to the FdhD family.</text>
</comment>
<dbReference type="Proteomes" id="UP000824248">
    <property type="component" value="Unassembled WGS sequence"/>
</dbReference>
<dbReference type="Pfam" id="PF02634">
    <property type="entry name" value="FdhD-NarQ"/>
    <property type="match status" value="1"/>
</dbReference>
<evidence type="ECO:0000313" key="5">
    <source>
        <dbReference type="Proteomes" id="UP000824248"/>
    </source>
</evidence>
<reference evidence="4" key="1">
    <citation type="journal article" date="2021" name="PeerJ">
        <title>Extensive microbial diversity within the chicken gut microbiome revealed by metagenomics and culture.</title>
        <authorList>
            <person name="Gilroy R."/>
            <person name="Ravi A."/>
            <person name="Getino M."/>
            <person name="Pursley I."/>
            <person name="Horton D.L."/>
            <person name="Alikhan N.F."/>
            <person name="Baker D."/>
            <person name="Gharbi K."/>
            <person name="Hall N."/>
            <person name="Watson M."/>
            <person name="Adriaenssens E.M."/>
            <person name="Foster-Nyarko E."/>
            <person name="Jarju S."/>
            <person name="Secka A."/>
            <person name="Antonio M."/>
            <person name="Oren A."/>
            <person name="Chaudhuri R.R."/>
            <person name="La Ragione R."/>
            <person name="Hildebrand F."/>
            <person name="Pallen M.J."/>
        </authorList>
    </citation>
    <scope>NUCLEOTIDE SEQUENCE</scope>
    <source>
        <strain evidence="4">1193</strain>
    </source>
</reference>
<feature type="binding site" evidence="3">
    <location>
        <begin position="249"/>
        <end position="254"/>
    </location>
    <ligand>
        <name>Mo-bis(molybdopterin guanine dinucleotide)</name>
        <dbReference type="ChEBI" id="CHEBI:60539"/>
    </ligand>
</feature>
<keyword evidence="1 3" id="KW-0963">Cytoplasm</keyword>
<evidence type="ECO:0000256" key="2">
    <source>
        <dbReference type="ARBA" id="ARBA00023150"/>
    </source>
</evidence>
<dbReference type="GO" id="GO:0016783">
    <property type="term" value="F:sulfurtransferase activity"/>
    <property type="evidence" value="ECO:0007669"/>
    <property type="project" value="InterPro"/>
</dbReference>
<dbReference type="GO" id="GO:0005737">
    <property type="term" value="C:cytoplasm"/>
    <property type="evidence" value="ECO:0007669"/>
    <property type="project" value="UniProtKB-SubCell"/>
</dbReference>
<name>A0A9D1WPF6_9GAMM</name>
<gene>
    <name evidence="3 4" type="primary">fdhD</name>
    <name evidence="4" type="ORF">H9854_10470</name>
</gene>
<dbReference type="AlphaFoldDB" id="A0A9D1WPF6"/>
<feature type="active site" description="Cysteine persulfide intermediate" evidence="3">
    <location>
        <position position="111"/>
    </location>
</feature>
<dbReference type="SUPFAM" id="SSF53927">
    <property type="entry name" value="Cytidine deaminase-like"/>
    <property type="match status" value="1"/>
</dbReference>
<dbReference type="InterPro" id="IPR016193">
    <property type="entry name" value="Cytidine_deaminase-like"/>
</dbReference>
<protein>
    <recommendedName>
        <fullName evidence="3">Sulfur carrier protein FdhD</fullName>
    </recommendedName>
</protein>
<dbReference type="PIRSF" id="PIRSF015626">
    <property type="entry name" value="FdhD"/>
    <property type="match status" value="1"/>
</dbReference>
<sequence length="274" mass="28966">MSDDRSRCQVSVSVCQNGSVAGLEDSVAVELPVALVYNGVSHAVMMATPADLEDFAFGFSLTEGILGSREELYGLEVHEEANGIAVHLDIATARFMALKQRRRSLAGRTGCGLCGTESLEQAIRPVASVVAPPVPDEAIQLALEALHWHQPLQRDTGAVHAAAWCGLDGEVVMTREDVGRHNALDKLIGAVLKQRLDVQQGFALVSSRASYEMVHKSASVGIGCLVAVSAATSLAIEQAQQAGLKLVGFARPGRHVIYHQPAAEVAPAYHVSGG</sequence>
<organism evidence="4 5">
    <name type="scientific">Candidatus Halomonas stercoripullorum</name>
    <dbReference type="NCBI Taxonomy" id="2838617"/>
    <lineage>
        <taxon>Bacteria</taxon>
        <taxon>Pseudomonadati</taxon>
        <taxon>Pseudomonadota</taxon>
        <taxon>Gammaproteobacteria</taxon>
        <taxon>Oceanospirillales</taxon>
        <taxon>Halomonadaceae</taxon>
        <taxon>Halomonas</taxon>
    </lineage>
</organism>
<evidence type="ECO:0000313" key="4">
    <source>
        <dbReference type="EMBL" id="HIX62644.1"/>
    </source>
</evidence>
<comment type="function">
    <text evidence="3">Required for formate dehydrogenase (FDH) activity. Acts as a sulfur carrier protein that transfers sulfur from IscS to the molybdenum cofactor prior to its insertion into FDH.</text>
</comment>
<reference evidence="4" key="2">
    <citation type="submission" date="2021-04" db="EMBL/GenBank/DDBJ databases">
        <authorList>
            <person name="Gilroy R."/>
        </authorList>
    </citation>
    <scope>NUCLEOTIDE SEQUENCE</scope>
    <source>
        <strain evidence="4">1193</strain>
    </source>
</reference>
<dbReference type="NCBIfam" id="TIGR00129">
    <property type="entry name" value="fdhD_narQ"/>
    <property type="match status" value="1"/>
</dbReference>
<proteinExistence type="inferred from homology"/>
<dbReference type="PANTHER" id="PTHR30592:SF1">
    <property type="entry name" value="SULFUR CARRIER PROTEIN FDHD"/>
    <property type="match status" value="1"/>
</dbReference>